<evidence type="ECO:0000256" key="1">
    <source>
        <dbReference type="SAM" id="Coils"/>
    </source>
</evidence>
<dbReference type="eggNOG" id="COG1729">
    <property type="taxonomic scope" value="Bacteria"/>
</dbReference>
<dbReference type="EMBL" id="CP002432">
    <property type="protein sequence ID" value="ADU66302.1"/>
    <property type="molecule type" value="Genomic_DNA"/>
</dbReference>
<accession>E6W7D5</accession>
<feature type="region of interest" description="Disordered" evidence="2">
    <location>
        <begin position="93"/>
        <end position="124"/>
    </location>
</feature>
<dbReference type="PROSITE" id="PS51257">
    <property type="entry name" value="PROKAR_LIPOPROTEIN"/>
    <property type="match status" value="1"/>
</dbReference>
<keyword evidence="3" id="KW-0732">Signal</keyword>
<dbReference type="InterPro" id="IPR019734">
    <property type="entry name" value="TPR_rpt"/>
</dbReference>
<evidence type="ECO:0000313" key="4">
    <source>
        <dbReference type="EMBL" id="ADU66302.1"/>
    </source>
</evidence>
<feature type="coiled-coil region" evidence="1">
    <location>
        <begin position="135"/>
        <end position="169"/>
    </location>
</feature>
<dbReference type="HOGENOM" id="CLU_044315_3_0_0"/>
<dbReference type="SUPFAM" id="SSF48452">
    <property type="entry name" value="TPR-like"/>
    <property type="match status" value="1"/>
</dbReference>
<evidence type="ECO:0000256" key="3">
    <source>
        <dbReference type="SAM" id="SignalP"/>
    </source>
</evidence>
<evidence type="ECO:0000313" key="5">
    <source>
        <dbReference type="Proteomes" id="UP000002572"/>
    </source>
</evidence>
<reference evidence="4 5" key="1">
    <citation type="submission" date="2010-12" db="EMBL/GenBank/DDBJ databases">
        <title>Complete sequence of Desulfurispirillum indicum S5.</title>
        <authorList>
            <consortium name="US DOE Joint Genome Institute"/>
            <person name="Lucas S."/>
            <person name="Copeland A."/>
            <person name="Lapidus A."/>
            <person name="Cheng J.-F."/>
            <person name="Goodwin L."/>
            <person name="Pitluck S."/>
            <person name="Chertkov O."/>
            <person name="Held B."/>
            <person name="Detter J.C."/>
            <person name="Han C."/>
            <person name="Tapia R."/>
            <person name="Land M."/>
            <person name="Hauser L."/>
            <person name="Kyrpides N."/>
            <person name="Ivanova N."/>
            <person name="Mikhailova N."/>
            <person name="Haggblom M."/>
            <person name="Rauschenbach I."/>
            <person name="Bini E."/>
            <person name="Woyke T."/>
        </authorList>
    </citation>
    <scope>NUCLEOTIDE SEQUENCE [LARGE SCALE GENOMIC DNA]</scope>
    <source>
        <strain evidence="5">ATCC BAA-1389 / DSM 22839 / S5</strain>
    </source>
</reference>
<organism evidence="4 5">
    <name type="scientific">Desulfurispirillum indicum (strain ATCC BAA-1389 / DSM 22839 / S5)</name>
    <dbReference type="NCBI Taxonomy" id="653733"/>
    <lineage>
        <taxon>Bacteria</taxon>
        <taxon>Pseudomonadati</taxon>
        <taxon>Chrysiogenota</taxon>
        <taxon>Chrysiogenia</taxon>
        <taxon>Chrysiogenales</taxon>
        <taxon>Chrysiogenaceae</taxon>
        <taxon>Desulfurispirillum</taxon>
    </lineage>
</organism>
<dbReference type="RefSeq" id="WP_013506183.1">
    <property type="nucleotide sequence ID" value="NC_014836.1"/>
</dbReference>
<sequence>MKLWTHRHTWIAVFSLILLTGCAKQADLEALQVQIHYLNEELNRVESGVTAASTRVSELATDQERLRPTIQRSQMDVSFRLEEVEREIATLRNQLETSSRRHDTGQRSLQEQLESNQQRTQSSLETISGTVAANEKKNQEELTRIQQQLQSIAREISALERTLGEVKAESSATAATLAETLTESSKQPATRATATLDKQAGENNYDYIRRLFREEKYTQVRDQYPQILAGAESDNERAGIMYWYGSAVQRLGDERNAILIFEEQAKKYPRHWSTAFAILKQGHAFRALGDTGTAKLFYQRVLSEFPDSDAANYARRALE</sequence>
<keyword evidence="5" id="KW-1185">Reference proteome</keyword>
<dbReference type="Gene3D" id="1.25.40.10">
    <property type="entry name" value="Tetratricopeptide repeat domain"/>
    <property type="match status" value="1"/>
</dbReference>
<dbReference type="Pfam" id="PF13174">
    <property type="entry name" value="TPR_6"/>
    <property type="match status" value="1"/>
</dbReference>
<gene>
    <name evidence="4" type="ordered locus">Selin_1572</name>
</gene>
<dbReference type="Proteomes" id="UP000002572">
    <property type="component" value="Chromosome"/>
</dbReference>
<feature type="compositionally biased region" description="Polar residues" evidence="2">
    <location>
        <begin position="106"/>
        <end position="124"/>
    </location>
</feature>
<dbReference type="KEGG" id="din:Selin_1572"/>
<dbReference type="AlphaFoldDB" id="E6W7D5"/>
<dbReference type="InParanoid" id="E6W7D5"/>
<evidence type="ECO:0000256" key="2">
    <source>
        <dbReference type="SAM" id="MobiDB-lite"/>
    </source>
</evidence>
<dbReference type="InterPro" id="IPR011990">
    <property type="entry name" value="TPR-like_helical_dom_sf"/>
</dbReference>
<feature type="chain" id="PRO_5003214375" evidence="3">
    <location>
        <begin position="26"/>
        <end position="319"/>
    </location>
</feature>
<name>E6W7D5_DESIS</name>
<protein>
    <submittedName>
        <fullName evidence="4">Uncharacterized protein</fullName>
    </submittedName>
</protein>
<dbReference type="STRING" id="653733.Selin_1572"/>
<feature type="signal peptide" evidence="3">
    <location>
        <begin position="1"/>
        <end position="25"/>
    </location>
</feature>
<proteinExistence type="predicted"/>
<keyword evidence="1" id="KW-0175">Coiled coil</keyword>